<evidence type="ECO:0000313" key="1">
    <source>
        <dbReference type="EMBL" id="AKV58493.1"/>
    </source>
</evidence>
<dbReference type="KEGG" id="crie:AK829_04110"/>
<dbReference type="Pfam" id="PF12028">
    <property type="entry name" value="DUF3515"/>
    <property type="match status" value="2"/>
</dbReference>
<accession>A0A0K1RAS0</accession>
<evidence type="ECO:0000313" key="2">
    <source>
        <dbReference type="Proteomes" id="UP000060016"/>
    </source>
</evidence>
<protein>
    <recommendedName>
        <fullName evidence="3">DUF3515 domain-containing protein</fullName>
    </recommendedName>
</protein>
<keyword evidence="2" id="KW-1185">Reference proteome</keyword>
<dbReference type="STRING" id="156976.AK829_04110"/>
<proteinExistence type="predicted"/>
<dbReference type="AlphaFoldDB" id="A0A0K1RAS0"/>
<dbReference type="RefSeq" id="WP_052204516.1">
    <property type="nucleotide sequence ID" value="NZ_CP012342.1"/>
</dbReference>
<dbReference type="InterPro" id="IPR021903">
    <property type="entry name" value="DUF3515"/>
</dbReference>
<dbReference type="PATRIC" id="fig|156976.3.peg.813"/>
<dbReference type="Proteomes" id="UP000060016">
    <property type="component" value="Chromosome"/>
</dbReference>
<organism evidence="1 2">
    <name type="scientific">Corynebacterium riegelii</name>
    <dbReference type="NCBI Taxonomy" id="156976"/>
    <lineage>
        <taxon>Bacteria</taxon>
        <taxon>Bacillati</taxon>
        <taxon>Actinomycetota</taxon>
        <taxon>Actinomycetes</taxon>
        <taxon>Mycobacteriales</taxon>
        <taxon>Corynebacteriaceae</taxon>
        <taxon>Corynebacterium</taxon>
    </lineage>
</organism>
<dbReference type="EMBL" id="CP012342">
    <property type="protein sequence ID" value="AKV58493.1"/>
    <property type="molecule type" value="Genomic_DNA"/>
</dbReference>
<name>A0A0K1RAS0_9CORY</name>
<sequence length="306" mass="32498">MSSTLHNANQINRKAVYAILALALGLVLAVLIGARVVFTQAAQQPVTLPQLPSPEADSTECVQFMDTLPEKVAGFKRANLAEPVPAGATAWQRSSTERVTLRCGVDMPMQYNVYSEPEEAHGAKWLRVDDPATTLATWFTVDRSPVVAVTADTAQVRRSPIADIDASTLPQADIAPAPAPLSALEAVATDVCDGLLENAPKEIAEGFSLISDPATPSTLTWTKPGAEPVVLRCGVTPPENYAPGASLTQVNEVPWFQDVVDGMDVFYALGRKTDLAASMPITGSNEIITNLSDLIAREVPAAPQAQ</sequence>
<evidence type="ECO:0008006" key="3">
    <source>
        <dbReference type="Google" id="ProtNLM"/>
    </source>
</evidence>
<gene>
    <name evidence="1" type="ORF">AK829_04110</name>
</gene>
<reference evidence="1 2" key="1">
    <citation type="submission" date="2015-08" db="EMBL/GenBank/DDBJ databases">
        <authorList>
            <person name="Babu N.S."/>
            <person name="Beckwith C.J."/>
            <person name="Beseler K.G."/>
            <person name="Brison A."/>
            <person name="Carone J.V."/>
            <person name="Caskin T.P."/>
            <person name="Diamond M."/>
            <person name="Durham M.E."/>
            <person name="Foxe J.M."/>
            <person name="Go M."/>
            <person name="Henderson B.A."/>
            <person name="Jones I.B."/>
            <person name="McGettigan J.A."/>
            <person name="Micheletti S.J."/>
            <person name="Nasrallah M.E."/>
            <person name="Ortiz D."/>
            <person name="Piller C.R."/>
            <person name="Privatt S.R."/>
            <person name="Schneider S.L."/>
            <person name="Sharp S."/>
            <person name="Smith T.C."/>
            <person name="Stanton J.D."/>
            <person name="Ullery H.E."/>
            <person name="Wilson R.J."/>
            <person name="Serrano M.G."/>
            <person name="Buck G."/>
            <person name="Lee V."/>
            <person name="Wang Y."/>
            <person name="Carvalho R."/>
            <person name="Voegtly L."/>
            <person name="Shi R."/>
            <person name="Duckworth R."/>
            <person name="Johnson A."/>
            <person name="Loviza R."/>
            <person name="Walstead R."/>
            <person name="Shah Z."/>
            <person name="Kiflezghi M."/>
            <person name="Wade K."/>
            <person name="Ball S.L."/>
            <person name="Bradley K.W."/>
            <person name="Asai D.J."/>
            <person name="Bowman C.A."/>
            <person name="Russell D.A."/>
            <person name="Pope W.H."/>
            <person name="Jacobs-Sera D."/>
            <person name="Hendrix R.W."/>
            <person name="Hatfull G.F."/>
        </authorList>
    </citation>
    <scope>NUCLEOTIDE SEQUENCE [LARGE SCALE GENOMIC DNA]</scope>
    <source>
        <strain evidence="1 2">PUDD_83A45</strain>
    </source>
</reference>